<protein>
    <recommendedName>
        <fullName evidence="10">Long-chain fatty acid transport protein</fullName>
    </recommendedName>
</protein>
<comment type="subcellular location">
    <subcellularLocation>
        <location evidence="1">Cell outer membrane</location>
        <topology evidence="1">Multi-pass membrane protein</topology>
    </subcellularLocation>
</comment>
<evidence type="ECO:0000256" key="7">
    <source>
        <dbReference type="ARBA" id="ARBA00023237"/>
    </source>
</evidence>
<dbReference type="InterPro" id="IPR005017">
    <property type="entry name" value="OMPP1/FadL/TodX"/>
</dbReference>
<evidence type="ECO:0000313" key="9">
    <source>
        <dbReference type="Proteomes" id="UP000620064"/>
    </source>
</evidence>
<evidence type="ECO:0000256" key="2">
    <source>
        <dbReference type="ARBA" id="ARBA00008163"/>
    </source>
</evidence>
<keyword evidence="5" id="KW-0732">Signal</keyword>
<comment type="similarity">
    <text evidence="2">Belongs to the OmpP1/FadL family.</text>
</comment>
<name>A0ABQ2NHA5_9FLAO</name>
<dbReference type="Pfam" id="PF03349">
    <property type="entry name" value="Toluene_X"/>
    <property type="match status" value="1"/>
</dbReference>
<evidence type="ECO:0000256" key="6">
    <source>
        <dbReference type="ARBA" id="ARBA00023136"/>
    </source>
</evidence>
<dbReference type="PANTHER" id="PTHR35093">
    <property type="entry name" value="OUTER MEMBRANE PROTEIN NMB0088-RELATED"/>
    <property type="match status" value="1"/>
</dbReference>
<dbReference type="Gene3D" id="2.40.160.60">
    <property type="entry name" value="Outer membrane protein transport protein (OMPP1/FadL/TodX)"/>
    <property type="match status" value="1"/>
</dbReference>
<keyword evidence="9" id="KW-1185">Reference proteome</keyword>
<reference evidence="9" key="1">
    <citation type="journal article" date="2019" name="Int. J. Syst. Evol. Microbiol.">
        <title>The Global Catalogue of Microorganisms (GCM) 10K type strain sequencing project: providing services to taxonomists for standard genome sequencing and annotation.</title>
        <authorList>
            <consortium name="The Broad Institute Genomics Platform"/>
            <consortium name="The Broad Institute Genome Sequencing Center for Infectious Disease"/>
            <person name="Wu L."/>
            <person name="Ma J."/>
        </authorList>
    </citation>
    <scope>NUCLEOTIDE SEQUENCE [LARGE SCALE GENOMIC DNA]</scope>
    <source>
        <strain evidence="9">CGMCC 1.7656</strain>
    </source>
</reference>
<dbReference type="SUPFAM" id="SSF56935">
    <property type="entry name" value="Porins"/>
    <property type="match status" value="1"/>
</dbReference>
<dbReference type="RefSeq" id="WP_188616523.1">
    <property type="nucleotide sequence ID" value="NZ_BMLV01000001.1"/>
</dbReference>
<accession>A0ABQ2NHA5</accession>
<dbReference type="EMBL" id="BMLV01000001">
    <property type="protein sequence ID" value="GGP02116.1"/>
    <property type="molecule type" value="Genomic_DNA"/>
</dbReference>
<dbReference type="Proteomes" id="UP000620064">
    <property type="component" value="Unassembled WGS sequence"/>
</dbReference>
<evidence type="ECO:0008006" key="10">
    <source>
        <dbReference type="Google" id="ProtNLM"/>
    </source>
</evidence>
<keyword evidence="3" id="KW-1134">Transmembrane beta strand</keyword>
<evidence type="ECO:0000313" key="8">
    <source>
        <dbReference type="EMBL" id="GGP02116.1"/>
    </source>
</evidence>
<evidence type="ECO:0000256" key="5">
    <source>
        <dbReference type="ARBA" id="ARBA00022729"/>
    </source>
</evidence>
<organism evidence="8 9">
    <name type="scientific">Cloacibacterium rupense</name>
    <dbReference type="NCBI Taxonomy" id="517423"/>
    <lineage>
        <taxon>Bacteria</taxon>
        <taxon>Pseudomonadati</taxon>
        <taxon>Bacteroidota</taxon>
        <taxon>Flavobacteriia</taxon>
        <taxon>Flavobacteriales</taxon>
        <taxon>Weeksellaceae</taxon>
    </lineage>
</organism>
<keyword evidence="6" id="KW-0472">Membrane</keyword>
<evidence type="ECO:0000256" key="4">
    <source>
        <dbReference type="ARBA" id="ARBA00022692"/>
    </source>
</evidence>
<comment type="caution">
    <text evidence="8">The sequence shown here is derived from an EMBL/GenBank/DDBJ whole genome shotgun (WGS) entry which is preliminary data.</text>
</comment>
<keyword evidence="4" id="KW-0812">Transmembrane</keyword>
<gene>
    <name evidence="8" type="ORF">GCM10010992_05210</name>
</gene>
<keyword evidence="7" id="KW-0998">Cell outer membrane</keyword>
<evidence type="ECO:0000256" key="3">
    <source>
        <dbReference type="ARBA" id="ARBA00022452"/>
    </source>
</evidence>
<proteinExistence type="inferred from homology"/>
<sequence length="427" mass="46018">MKKVITTLGILFSGVIMAQTGHLMQGIGSVNMSMGGASTGQVIDISGALQWNPAGITEFSGNDLSVSAGLFMSNPKLSSSFNNGTATMSGTTEDQKPNSVMPAVAFTFGKNDKHKFGVSIFGVSGFGVEYPEDMTNPVLAPQQYGGFGNLESNYMLMQVGFAYAYKLSNNLSIGIQPNINYSSLKIHPNPLAGPSMTMGYPNSDNASAFGFGAQFGVYYKSDSGFKLGASYKTPVFFNEFKFDNTYLDGSAAPENKFRMDFPAIYSIGTGYSNKMIDLALDYRYVDYENTKGFKTTGWNMNGSIAGFGWQNMSIVSAGLQYKGFEKFPIRVGYTYSSNPIKPELAMFSIPASAIIKHAYEFGVGYKATPKLTINANYHYGTSAGSTTGQLLNPMMASPSNPYGAIPGSSVSYEMNTSMVQLGVDYHF</sequence>
<evidence type="ECO:0000256" key="1">
    <source>
        <dbReference type="ARBA" id="ARBA00004571"/>
    </source>
</evidence>
<dbReference type="PANTHER" id="PTHR35093:SF8">
    <property type="entry name" value="OUTER MEMBRANE PROTEIN NMB0088-RELATED"/>
    <property type="match status" value="1"/>
</dbReference>